<gene>
    <name evidence="9" type="ORF">CTDIVETGP_0454</name>
</gene>
<comment type="caution">
    <text evidence="9">The sequence shown here is derived from an EMBL/GenBank/DDBJ whole genome shotgun (WGS) entry which is preliminary data.</text>
</comment>
<dbReference type="RefSeq" id="WP_023625168.1">
    <property type="nucleotide sequence ID" value="NZ_CBXI010000006.1"/>
</dbReference>
<evidence type="ECO:0000256" key="5">
    <source>
        <dbReference type="ARBA" id="ARBA00022989"/>
    </source>
</evidence>
<evidence type="ECO:0000256" key="4">
    <source>
        <dbReference type="ARBA" id="ARBA00022801"/>
    </source>
</evidence>
<dbReference type="GO" id="GO:0005886">
    <property type="term" value="C:plasma membrane"/>
    <property type="evidence" value="ECO:0007669"/>
    <property type="project" value="UniProtKB-SubCell"/>
</dbReference>
<proteinExistence type="predicted"/>
<keyword evidence="10" id="KW-1185">Reference proteome</keyword>
<feature type="transmembrane region" description="Helical" evidence="7">
    <location>
        <begin position="129"/>
        <end position="147"/>
    </location>
</feature>
<dbReference type="Gene3D" id="1.20.144.10">
    <property type="entry name" value="Phosphatidic acid phosphatase type 2/haloperoxidase"/>
    <property type="match status" value="2"/>
</dbReference>
<accession>W6N588</accession>
<keyword evidence="2" id="KW-1003">Cell membrane</keyword>
<feature type="transmembrane region" description="Helical" evidence="7">
    <location>
        <begin position="153"/>
        <end position="171"/>
    </location>
</feature>
<comment type="subcellular location">
    <subcellularLocation>
        <location evidence="1">Cell membrane</location>
        <topology evidence="1">Multi-pass membrane protein</topology>
    </subcellularLocation>
</comment>
<evidence type="ECO:0000313" key="10">
    <source>
        <dbReference type="Proteomes" id="UP000019482"/>
    </source>
</evidence>
<evidence type="ECO:0000256" key="6">
    <source>
        <dbReference type="ARBA" id="ARBA00023136"/>
    </source>
</evidence>
<dbReference type="Proteomes" id="UP000019482">
    <property type="component" value="Unassembled WGS sequence"/>
</dbReference>
<dbReference type="EMBL" id="CBXI010000006">
    <property type="protein sequence ID" value="CDL90384.1"/>
    <property type="molecule type" value="Genomic_DNA"/>
</dbReference>
<evidence type="ECO:0000256" key="7">
    <source>
        <dbReference type="SAM" id="Phobius"/>
    </source>
</evidence>
<keyword evidence="6 7" id="KW-0472">Membrane</keyword>
<organism evidence="9 10">
    <name type="scientific">Clostridium tyrobutyricum DIVETGP</name>
    <dbReference type="NCBI Taxonomy" id="1408889"/>
    <lineage>
        <taxon>Bacteria</taxon>
        <taxon>Bacillati</taxon>
        <taxon>Bacillota</taxon>
        <taxon>Clostridia</taxon>
        <taxon>Eubacteriales</taxon>
        <taxon>Clostridiaceae</taxon>
        <taxon>Clostridium</taxon>
    </lineage>
</organism>
<keyword evidence="5 7" id="KW-1133">Transmembrane helix</keyword>
<keyword evidence="4" id="KW-0378">Hydrolase</keyword>
<dbReference type="PANTHER" id="PTHR14969:SF62">
    <property type="entry name" value="DECAPRENYLPHOSPHORYL-5-PHOSPHORIBOSE PHOSPHATASE RV3807C-RELATED"/>
    <property type="match status" value="1"/>
</dbReference>
<evidence type="ECO:0000259" key="8">
    <source>
        <dbReference type="SMART" id="SM00014"/>
    </source>
</evidence>
<dbReference type="InterPro" id="IPR000326">
    <property type="entry name" value="PAP2/HPO"/>
</dbReference>
<dbReference type="AlphaFoldDB" id="W6N588"/>
<evidence type="ECO:0000256" key="2">
    <source>
        <dbReference type="ARBA" id="ARBA00022475"/>
    </source>
</evidence>
<keyword evidence="3 7" id="KW-0812">Transmembrane</keyword>
<dbReference type="CDD" id="cd03392">
    <property type="entry name" value="PAP2_like_2"/>
    <property type="match status" value="1"/>
</dbReference>
<dbReference type="SMART" id="SM00014">
    <property type="entry name" value="acidPPc"/>
    <property type="match status" value="1"/>
</dbReference>
<feature type="domain" description="Phosphatidic acid phosphatase type 2/haloperoxidase" evidence="8">
    <location>
        <begin position="58"/>
        <end position="168"/>
    </location>
</feature>
<protein>
    <submittedName>
        <fullName evidence="9">PAP2 family protein</fullName>
    </submittedName>
</protein>
<dbReference type="GO" id="GO:0016787">
    <property type="term" value="F:hydrolase activity"/>
    <property type="evidence" value="ECO:0007669"/>
    <property type="project" value="UniProtKB-KW"/>
</dbReference>
<evidence type="ECO:0000256" key="3">
    <source>
        <dbReference type="ARBA" id="ARBA00022692"/>
    </source>
</evidence>
<reference evidence="9 10" key="1">
    <citation type="journal article" date="2015" name="Genome Announc.">
        <title>Draft Genome Sequence of Clostridium tyrobutyricum Strain DIVETGP, Isolated from Cow's Milk for Grana Padano Production.</title>
        <authorList>
            <person name="Soggiu A."/>
            <person name="Piras C."/>
            <person name="Gaiarsa S."/>
            <person name="Sassera D."/>
            <person name="Roncada P."/>
            <person name="Bendixen E."/>
            <person name="Brasca M."/>
            <person name="Bonizzi L."/>
        </authorList>
    </citation>
    <scope>NUCLEOTIDE SEQUENCE [LARGE SCALE GENOMIC DNA]</scope>
    <source>
        <strain evidence="9 10">DIVETGP</strain>
    </source>
</reference>
<feature type="transmembrane region" description="Helical" evidence="7">
    <location>
        <begin position="57"/>
        <end position="77"/>
    </location>
</feature>
<dbReference type="Pfam" id="PF01569">
    <property type="entry name" value="PAP2"/>
    <property type="match status" value="1"/>
</dbReference>
<name>W6N588_CLOTY</name>
<dbReference type="InterPro" id="IPR036938">
    <property type="entry name" value="PAP2/HPO_sf"/>
</dbReference>
<dbReference type="PANTHER" id="PTHR14969">
    <property type="entry name" value="SPHINGOSINE-1-PHOSPHATE PHOSPHOHYDROLASE"/>
    <property type="match status" value="1"/>
</dbReference>
<sequence length="176" mass="19957">MTFFIHQFDNSILQFIQNNMHGYIMDKLMILVTSLGDMGIIWIAIAILLIANKKYRHIGYMTVMAIILGAVFGEVILKHIFQRPRPFIAVHTLNVLISKPTSSSFPSGHTTAAFAAAGILSECFKKYGAAFWILAVLIAFSRLYLYMHYPTDVMGGIALGLICSRLTFYIFKRYEY</sequence>
<dbReference type="SUPFAM" id="SSF48317">
    <property type="entry name" value="Acid phosphatase/Vanadium-dependent haloperoxidase"/>
    <property type="match status" value="1"/>
</dbReference>
<evidence type="ECO:0000256" key="1">
    <source>
        <dbReference type="ARBA" id="ARBA00004651"/>
    </source>
</evidence>
<evidence type="ECO:0000313" key="9">
    <source>
        <dbReference type="EMBL" id="CDL90384.1"/>
    </source>
</evidence>
<dbReference type="GeneID" id="29419360"/>
<feature type="transmembrane region" description="Helical" evidence="7">
    <location>
        <begin position="28"/>
        <end position="51"/>
    </location>
</feature>